<accession>A0ABT9MGX6</accession>
<reference evidence="3 4" key="1">
    <citation type="submission" date="2023-07" db="EMBL/GenBank/DDBJ databases">
        <title>Genomic Encyclopedia of Type Strains, Phase IV (KMG-IV): sequencing the most valuable type-strain genomes for metagenomic binning, comparative biology and taxonomic classification.</title>
        <authorList>
            <person name="Goeker M."/>
        </authorList>
    </citation>
    <scope>NUCLEOTIDE SEQUENCE [LARGE SCALE GENOMIC DNA]</scope>
    <source>
        <strain evidence="3 4">NIO-1023</strain>
    </source>
</reference>
<evidence type="ECO:0000259" key="2">
    <source>
        <dbReference type="PROSITE" id="PS50164"/>
    </source>
</evidence>
<dbReference type="RefSeq" id="WP_307468285.1">
    <property type="nucleotide sequence ID" value="NZ_JAURUR010000015.1"/>
</dbReference>
<dbReference type="InterPro" id="IPR000305">
    <property type="entry name" value="GIY-YIG_endonuc"/>
</dbReference>
<dbReference type="PROSITE" id="PS50164">
    <property type="entry name" value="GIY_YIG"/>
    <property type="match status" value="1"/>
</dbReference>
<protein>
    <recommendedName>
        <fullName evidence="2">GIY-YIG domain-containing protein</fullName>
    </recommendedName>
</protein>
<dbReference type="EMBL" id="JAURUR010000015">
    <property type="protein sequence ID" value="MDP9765816.1"/>
    <property type="molecule type" value="Genomic_DNA"/>
</dbReference>
<evidence type="ECO:0000313" key="3">
    <source>
        <dbReference type="EMBL" id="MDP9765816.1"/>
    </source>
</evidence>
<sequence length="318" mass="35283">MNGRSIRIFLPEGSPVQLFTAEIVNWTGRVTIFPRAELSKFKGRPEAQQPGVYILIGENPEHPEQDVVYIGETEVLIDRLKYHNGSEDKDFWQATFAISSKDANLTKAHIRYLEARMIELVSQSGRAKLKNGTLISSGQKSPLPEADQADMEYFLGQLALILPVVGFQGLRPKINTRPTSSLGNQTTPDHDPEIYPDSDQLPRFEIKMDQTGVKATAVESADEFVVLAGSTARKDAQPSWGNYRQLRAQLESEGKVVPHADSGLLIFQEDVPFRSPSAAASVILARNANGRTRWVHAETGKGYGDFKQQQLEADHQSP</sequence>
<feature type="region of interest" description="Disordered" evidence="1">
    <location>
        <begin position="176"/>
        <end position="195"/>
    </location>
</feature>
<dbReference type="InterPro" id="IPR025579">
    <property type="entry name" value="DUF4357"/>
</dbReference>
<dbReference type="Pfam" id="PF14267">
    <property type="entry name" value="DUF4357"/>
    <property type="match status" value="1"/>
</dbReference>
<dbReference type="CDD" id="cd10447">
    <property type="entry name" value="GIY-YIG_unchar_2"/>
    <property type="match status" value="1"/>
</dbReference>
<organism evidence="3 4">
    <name type="scientific">Deinococcus enclensis</name>
    <dbReference type="NCBI Taxonomy" id="1049582"/>
    <lineage>
        <taxon>Bacteria</taxon>
        <taxon>Thermotogati</taxon>
        <taxon>Deinococcota</taxon>
        <taxon>Deinococci</taxon>
        <taxon>Deinococcales</taxon>
        <taxon>Deinococcaceae</taxon>
        <taxon>Deinococcus</taxon>
    </lineage>
</organism>
<proteinExistence type="predicted"/>
<keyword evidence="4" id="KW-1185">Reference proteome</keyword>
<feature type="domain" description="GIY-YIG" evidence="2">
    <location>
        <begin position="48"/>
        <end position="132"/>
    </location>
</feature>
<dbReference type="Proteomes" id="UP001232163">
    <property type="component" value="Unassembled WGS sequence"/>
</dbReference>
<evidence type="ECO:0000313" key="4">
    <source>
        <dbReference type="Proteomes" id="UP001232163"/>
    </source>
</evidence>
<evidence type="ECO:0000256" key="1">
    <source>
        <dbReference type="SAM" id="MobiDB-lite"/>
    </source>
</evidence>
<feature type="compositionally biased region" description="Polar residues" evidence="1">
    <location>
        <begin position="176"/>
        <end position="187"/>
    </location>
</feature>
<comment type="caution">
    <text evidence="3">The sequence shown here is derived from an EMBL/GenBank/DDBJ whole genome shotgun (WGS) entry which is preliminary data.</text>
</comment>
<gene>
    <name evidence="3" type="ORF">QO006_003271</name>
</gene>
<name>A0ABT9MGX6_9DEIO</name>